<reference evidence="5 6" key="1">
    <citation type="submission" date="2020-01" db="EMBL/GenBank/DDBJ databases">
        <title>Genomes of bacteria type strains.</title>
        <authorList>
            <person name="Chen J."/>
            <person name="Zhu S."/>
            <person name="Chen J."/>
        </authorList>
    </citation>
    <scope>NUCLEOTIDE SEQUENCE [LARGE SCALE GENOMIC DNA]</scope>
    <source>
        <strain evidence="5 6">KCTC 52919</strain>
    </source>
</reference>
<evidence type="ECO:0000313" key="5">
    <source>
        <dbReference type="EMBL" id="NDV87577.1"/>
    </source>
</evidence>
<evidence type="ECO:0000313" key="6">
    <source>
        <dbReference type="Proteomes" id="UP000476332"/>
    </source>
</evidence>
<dbReference type="PANTHER" id="PTHR43792:SF8">
    <property type="entry name" value="[RIBOSOMAL PROTEIN US5]-ALANINE N-ACETYLTRANSFERASE"/>
    <property type="match status" value="1"/>
</dbReference>
<name>A0A6L9MIG5_9HYPH</name>
<dbReference type="GO" id="GO:0016747">
    <property type="term" value="F:acyltransferase activity, transferring groups other than amino-acyl groups"/>
    <property type="evidence" value="ECO:0007669"/>
    <property type="project" value="InterPro"/>
</dbReference>
<dbReference type="PANTHER" id="PTHR43792">
    <property type="entry name" value="GNAT FAMILY, PUTATIVE (AFU_ORTHOLOGUE AFUA_3G00765)-RELATED-RELATED"/>
    <property type="match status" value="1"/>
</dbReference>
<evidence type="ECO:0000259" key="4">
    <source>
        <dbReference type="PROSITE" id="PS51186"/>
    </source>
</evidence>
<dbReference type="RefSeq" id="WP_163044328.1">
    <property type="nucleotide sequence ID" value="NZ_JAAAMJ010000009.1"/>
</dbReference>
<accession>A0A6L9MIG5</accession>
<comment type="similarity">
    <text evidence="3">Belongs to the acetyltransferase family. RimJ subfamily.</text>
</comment>
<dbReference type="SUPFAM" id="SSF55729">
    <property type="entry name" value="Acyl-CoA N-acyltransferases (Nat)"/>
    <property type="match status" value="1"/>
</dbReference>
<dbReference type="InterPro" id="IPR016181">
    <property type="entry name" value="Acyl_CoA_acyltransferase"/>
</dbReference>
<keyword evidence="1 5" id="KW-0808">Transferase</keyword>
<keyword evidence="2" id="KW-0012">Acyltransferase</keyword>
<keyword evidence="6" id="KW-1185">Reference proteome</keyword>
<proteinExistence type="inferred from homology"/>
<dbReference type="PROSITE" id="PS51186">
    <property type="entry name" value="GNAT"/>
    <property type="match status" value="1"/>
</dbReference>
<feature type="domain" description="N-acetyltransferase" evidence="4">
    <location>
        <begin position="23"/>
        <end position="180"/>
    </location>
</feature>
<dbReference type="InterPro" id="IPR000182">
    <property type="entry name" value="GNAT_dom"/>
</dbReference>
<sequence length="191" mass="21053">MTSEELAPSAFVNDDRRLRTTRLSMRRLRPDDAEAIARQANDRGVATMTARIPHPYRLADARAFVADPGEEFIRAIVAAADDRLIGVAGLKPRPDGTAVVLGYWFGREHWGKGYATEAAQSLVDFAFVASDIDCVCASCRVINAASRRVLEKCGFQLRRTGILDTVSAGRVSVEEYHLDRGTWTALKAWGK</sequence>
<gene>
    <name evidence="5" type="ORF">GTW51_12795</name>
</gene>
<dbReference type="Gene3D" id="3.40.630.30">
    <property type="match status" value="1"/>
</dbReference>
<dbReference type="InterPro" id="IPR051531">
    <property type="entry name" value="N-acetyltransferase"/>
</dbReference>
<organism evidence="5 6">
    <name type="scientific">Aurantimonas aggregata</name>
    <dbReference type="NCBI Taxonomy" id="2047720"/>
    <lineage>
        <taxon>Bacteria</taxon>
        <taxon>Pseudomonadati</taxon>
        <taxon>Pseudomonadota</taxon>
        <taxon>Alphaproteobacteria</taxon>
        <taxon>Hyphomicrobiales</taxon>
        <taxon>Aurantimonadaceae</taxon>
        <taxon>Aurantimonas</taxon>
    </lineage>
</organism>
<protein>
    <submittedName>
        <fullName evidence="5">GNAT family N-acetyltransferase</fullName>
    </submittedName>
</protein>
<evidence type="ECO:0000256" key="1">
    <source>
        <dbReference type="ARBA" id="ARBA00022679"/>
    </source>
</evidence>
<comment type="caution">
    <text evidence="5">The sequence shown here is derived from an EMBL/GenBank/DDBJ whole genome shotgun (WGS) entry which is preliminary data.</text>
</comment>
<dbReference type="Pfam" id="PF13302">
    <property type="entry name" value="Acetyltransf_3"/>
    <property type="match status" value="1"/>
</dbReference>
<evidence type="ECO:0000256" key="3">
    <source>
        <dbReference type="ARBA" id="ARBA00038502"/>
    </source>
</evidence>
<dbReference type="AlphaFoldDB" id="A0A6L9MIG5"/>
<evidence type="ECO:0000256" key="2">
    <source>
        <dbReference type="ARBA" id="ARBA00023315"/>
    </source>
</evidence>
<dbReference type="EMBL" id="JAAAMJ010000009">
    <property type="protein sequence ID" value="NDV87577.1"/>
    <property type="molecule type" value="Genomic_DNA"/>
</dbReference>
<dbReference type="Proteomes" id="UP000476332">
    <property type="component" value="Unassembled WGS sequence"/>
</dbReference>